<protein>
    <recommendedName>
        <fullName evidence="6">NAD kinase</fullName>
        <ecNumber evidence="6">2.7.1.23</ecNumber>
    </recommendedName>
    <alternativeName>
        <fullName evidence="6">ATP-dependent NAD kinase</fullName>
    </alternativeName>
</protein>
<proteinExistence type="inferred from homology"/>
<dbReference type="PANTHER" id="PTHR20275:SF0">
    <property type="entry name" value="NAD KINASE"/>
    <property type="match status" value="1"/>
</dbReference>
<dbReference type="InterPro" id="IPR017437">
    <property type="entry name" value="ATP-NAD_kinase_PpnK-typ_C"/>
</dbReference>
<dbReference type="Gene3D" id="2.60.200.30">
    <property type="entry name" value="Probable inorganic polyphosphate/atp-NAD kinase, domain 2"/>
    <property type="match status" value="1"/>
</dbReference>
<evidence type="ECO:0000256" key="6">
    <source>
        <dbReference type="HAMAP-Rule" id="MF_00361"/>
    </source>
</evidence>
<dbReference type="EC" id="2.7.1.23" evidence="6"/>
<dbReference type="InterPro" id="IPR002504">
    <property type="entry name" value="NADK"/>
</dbReference>
<dbReference type="NCBIfam" id="NF002521">
    <property type="entry name" value="PRK01911.1"/>
    <property type="match status" value="1"/>
</dbReference>
<organism evidence="7 8">
    <name type="scientific">Marivirga sericea</name>
    <dbReference type="NCBI Taxonomy" id="1028"/>
    <lineage>
        <taxon>Bacteria</taxon>
        <taxon>Pseudomonadati</taxon>
        <taxon>Bacteroidota</taxon>
        <taxon>Cytophagia</taxon>
        <taxon>Cytophagales</taxon>
        <taxon>Marivirgaceae</taxon>
        <taxon>Marivirga</taxon>
    </lineage>
</organism>
<comment type="similarity">
    <text evidence="6">Belongs to the NAD kinase family.</text>
</comment>
<dbReference type="GO" id="GO:0005524">
    <property type="term" value="F:ATP binding"/>
    <property type="evidence" value="ECO:0007669"/>
    <property type="project" value="UniProtKB-KW"/>
</dbReference>
<keyword evidence="8" id="KW-1185">Reference proteome</keyword>
<comment type="subcellular location">
    <subcellularLocation>
        <location evidence="6">Cytoplasm</location>
    </subcellularLocation>
</comment>
<evidence type="ECO:0000256" key="3">
    <source>
        <dbReference type="ARBA" id="ARBA00022857"/>
    </source>
</evidence>
<dbReference type="Proteomes" id="UP000193804">
    <property type="component" value="Unassembled WGS sequence"/>
</dbReference>
<dbReference type="STRING" id="1028.SAMN05661096_01469"/>
<dbReference type="Pfam" id="PF01513">
    <property type="entry name" value="NAD_kinase"/>
    <property type="match status" value="1"/>
</dbReference>
<comment type="caution">
    <text evidence="6">Lacks conserved residue(s) required for the propagation of feature annotation.</text>
</comment>
<feature type="active site" description="Proton acceptor" evidence="6">
    <location>
        <position position="77"/>
    </location>
</feature>
<feature type="binding site" evidence="6">
    <location>
        <begin position="191"/>
        <end position="196"/>
    </location>
    <ligand>
        <name>NAD(+)</name>
        <dbReference type="ChEBI" id="CHEBI:57540"/>
    </ligand>
</feature>
<dbReference type="EMBL" id="FXAW01000002">
    <property type="protein sequence ID" value="SMG24611.1"/>
    <property type="molecule type" value="Genomic_DNA"/>
</dbReference>
<comment type="function">
    <text evidence="6">Involved in the regulation of the intracellular balance of NAD and NADP, and is a key enzyme in the biosynthesis of NADP. Catalyzes specifically the phosphorylation on 2'-hydroxyl of the adenosine moiety of NAD to yield NADP.</text>
</comment>
<evidence type="ECO:0000256" key="5">
    <source>
        <dbReference type="ARBA" id="ARBA00047925"/>
    </source>
</evidence>
<evidence type="ECO:0000313" key="8">
    <source>
        <dbReference type="Proteomes" id="UP000193804"/>
    </source>
</evidence>
<keyword evidence="3 6" id="KW-0521">NADP</keyword>
<dbReference type="GO" id="GO:0006741">
    <property type="term" value="P:NADP+ biosynthetic process"/>
    <property type="evidence" value="ECO:0007669"/>
    <property type="project" value="UniProtKB-UniRule"/>
</dbReference>
<dbReference type="GO" id="GO:0005737">
    <property type="term" value="C:cytoplasm"/>
    <property type="evidence" value="ECO:0007669"/>
    <property type="project" value="UniProtKB-SubCell"/>
</dbReference>
<comment type="catalytic activity">
    <reaction evidence="5 6">
        <text>NAD(+) + ATP = ADP + NADP(+) + H(+)</text>
        <dbReference type="Rhea" id="RHEA:18629"/>
        <dbReference type="ChEBI" id="CHEBI:15378"/>
        <dbReference type="ChEBI" id="CHEBI:30616"/>
        <dbReference type="ChEBI" id="CHEBI:57540"/>
        <dbReference type="ChEBI" id="CHEBI:58349"/>
        <dbReference type="ChEBI" id="CHEBI:456216"/>
        <dbReference type="EC" id="2.7.1.23"/>
    </reaction>
</comment>
<dbReference type="HAMAP" id="MF_00361">
    <property type="entry name" value="NAD_kinase"/>
    <property type="match status" value="1"/>
</dbReference>
<dbReference type="InterPro" id="IPR016064">
    <property type="entry name" value="NAD/diacylglycerol_kinase_sf"/>
</dbReference>
<keyword evidence="6" id="KW-0067">ATP-binding</keyword>
<keyword evidence="6" id="KW-0547">Nucleotide-binding</keyword>
<reference evidence="8" key="1">
    <citation type="submission" date="2017-04" db="EMBL/GenBank/DDBJ databases">
        <authorList>
            <person name="Varghese N."/>
            <person name="Submissions S."/>
        </authorList>
    </citation>
    <scope>NUCLEOTIDE SEQUENCE [LARGE SCALE GENOMIC DNA]</scope>
    <source>
        <strain evidence="8">DSM 4125</strain>
    </source>
</reference>
<sequence length="295" mass="32822">MLNSVKIALHGKVFNDEVKPHIKRVVDILIGSHVELIVSQLFAKKFTEAFPEYADFEIFRKLDADDNVDYLISLGGDGTLLEAVNYVGKLEIPILGINTGRLGFLATTPKDKIDKALSDLLKKNFKIDSRALIYLETDSKVFGKKPFALNEFAILKTDSSSMITVHTYVDGEYLNSYWADGLIVATPTGSTGYSLSCGGPIILPHSNNFVITPVSAHNLNVRPLIVSDQSVITFKIEGRSNKFLVSLDSKSHSVDSSIKMSVRKGEFKANLITFDQLNYFDTLRQKLNWGLDLRN</sequence>
<dbReference type="Pfam" id="PF20143">
    <property type="entry name" value="NAD_kinase_C"/>
    <property type="match status" value="1"/>
</dbReference>
<feature type="binding site" evidence="6">
    <location>
        <begin position="77"/>
        <end position="78"/>
    </location>
    <ligand>
        <name>NAD(+)</name>
        <dbReference type="ChEBI" id="CHEBI:57540"/>
    </ligand>
</feature>
<accession>A0A1X7J9X3</accession>
<keyword evidence="1 6" id="KW-0808">Transferase</keyword>
<dbReference type="GO" id="GO:0003951">
    <property type="term" value="F:NAD+ kinase activity"/>
    <property type="evidence" value="ECO:0007669"/>
    <property type="project" value="UniProtKB-UniRule"/>
</dbReference>
<feature type="binding site" evidence="6">
    <location>
        <position position="180"/>
    </location>
    <ligand>
        <name>NAD(+)</name>
        <dbReference type="ChEBI" id="CHEBI:57540"/>
    </ligand>
</feature>
<gene>
    <name evidence="6" type="primary">nadK</name>
    <name evidence="7" type="ORF">SAMN05661096_01469</name>
</gene>
<name>A0A1X7J9X3_9BACT</name>
<keyword evidence="2 6" id="KW-0418">Kinase</keyword>
<evidence type="ECO:0000256" key="1">
    <source>
        <dbReference type="ARBA" id="ARBA00022679"/>
    </source>
</evidence>
<dbReference type="AlphaFoldDB" id="A0A1X7J9X3"/>
<dbReference type="PANTHER" id="PTHR20275">
    <property type="entry name" value="NAD KINASE"/>
    <property type="match status" value="1"/>
</dbReference>
<dbReference type="GO" id="GO:0051287">
    <property type="term" value="F:NAD binding"/>
    <property type="evidence" value="ECO:0007669"/>
    <property type="project" value="UniProtKB-ARBA"/>
</dbReference>
<feature type="binding site" evidence="6">
    <location>
        <begin position="150"/>
        <end position="151"/>
    </location>
    <ligand>
        <name>NAD(+)</name>
        <dbReference type="ChEBI" id="CHEBI:57540"/>
    </ligand>
</feature>
<dbReference type="SUPFAM" id="SSF111331">
    <property type="entry name" value="NAD kinase/diacylglycerol kinase-like"/>
    <property type="match status" value="1"/>
</dbReference>
<dbReference type="GO" id="GO:0019674">
    <property type="term" value="P:NAD+ metabolic process"/>
    <property type="evidence" value="ECO:0007669"/>
    <property type="project" value="InterPro"/>
</dbReference>
<evidence type="ECO:0000313" key="7">
    <source>
        <dbReference type="EMBL" id="SMG24611.1"/>
    </source>
</evidence>
<dbReference type="InterPro" id="IPR017438">
    <property type="entry name" value="ATP-NAD_kinase_N"/>
</dbReference>
<keyword evidence="4 6" id="KW-0520">NAD</keyword>
<comment type="cofactor">
    <cofactor evidence="6">
        <name>a divalent metal cation</name>
        <dbReference type="ChEBI" id="CHEBI:60240"/>
    </cofactor>
</comment>
<dbReference type="GO" id="GO:0046872">
    <property type="term" value="F:metal ion binding"/>
    <property type="evidence" value="ECO:0007669"/>
    <property type="project" value="UniProtKB-UniRule"/>
</dbReference>
<dbReference type="Gene3D" id="3.40.50.10330">
    <property type="entry name" value="Probable inorganic polyphosphate/atp-NAD kinase, domain 1"/>
    <property type="match status" value="1"/>
</dbReference>
<evidence type="ECO:0000256" key="4">
    <source>
        <dbReference type="ARBA" id="ARBA00023027"/>
    </source>
</evidence>
<dbReference type="OrthoDB" id="9774737at2"/>
<keyword evidence="6" id="KW-0963">Cytoplasm</keyword>
<evidence type="ECO:0000256" key="2">
    <source>
        <dbReference type="ARBA" id="ARBA00022777"/>
    </source>
</evidence>
<dbReference type="RefSeq" id="WP_085516401.1">
    <property type="nucleotide sequence ID" value="NZ_FXAW01000002.1"/>
</dbReference>